<dbReference type="InterPro" id="IPR007263">
    <property type="entry name" value="DCC1-like"/>
</dbReference>
<dbReference type="Proteomes" id="UP000184600">
    <property type="component" value="Unassembled WGS sequence"/>
</dbReference>
<dbReference type="InterPro" id="IPR052927">
    <property type="entry name" value="DCC_oxidoreductase"/>
</dbReference>
<evidence type="ECO:0000313" key="2">
    <source>
        <dbReference type="Proteomes" id="UP000184600"/>
    </source>
</evidence>
<dbReference type="Pfam" id="PF04134">
    <property type="entry name" value="DCC1-like"/>
    <property type="match status" value="1"/>
</dbReference>
<proteinExistence type="predicted"/>
<dbReference type="RefSeq" id="WP_073582688.1">
    <property type="nucleotide sequence ID" value="NZ_AP024897.1"/>
</dbReference>
<gene>
    <name evidence="1" type="ORF">VQ7734_02361</name>
</gene>
<dbReference type="STRING" id="1117707.VQ7734_02361"/>
<protein>
    <recommendedName>
        <fullName evidence="3">Thiol-disulfide oxidoreductase DCC</fullName>
    </recommendedName>
</protein>
<dbReference type="PANTHER" id="PTHR33639">
    <property type="entry name" value="THIOL-DISULFIDE OXIDOREDUCTASE DCC"/>
    <property type="match status" value="1"/>
</dbReference>
<accession>A0A1M7YVF2</accession>
<sequence>MLSRIAPQNTVPFSHRQDAGVPSFPDQQCVVFVDGMCGACSAMARWIAARDRGQEFLICPVQSGLGRCVLNHYGIDADAPDSWLYLEQGNAYTGLDALIKITARIGGVYQIMSLFCLLPVTLRKQIYQWIARNRYRFFGRKNICTMPDAALKIRLLDVDDFSG</sequence>
<keyword evidence="2" id="KW-1185">Reference proteome</keyword>
<dbReference type="AlphaFoldDB" id="A0A1M7YVF2"/>
<reference evidence="2" key="1">
    <citation type="submission" date="2016-12" db="EMBL/GenBank/DDBJ databases">
        <authorList>
            <person name="Rodrigo-Torres L."/>
            <person name="Arahal R.D."/>
            <person name="Lucena T."/>
        </authorList>
    </citation>
    <scope>NUCLEOTIDE SEQUENCE [LARGE SCALE GENOMIC DNA]</scope>
</reference>
<dbReference type="GO" id="GO:0015035">
    <property type="term" value="F:protein-disulfide reductase activity"/>
    <property type="evidence" value="ECO:0007669"/>
    <property type="project" value="InterPro"/>
</dbReference>
<dbReference type="EMBL" id="FRFG01000026">
    <property type="protein sequence ID" value="SHO56592.1"/>
    <property type="molecule type" value="Genomic_DNA"/>
</dbReference>
<name>A0A1M7YVF2_9VIBR</name>
<organism evidence="1 2">
    <name type="scientific">Vibrio quintilis</name>
    <dbReference type="NCBI Taxonomy" id="1117707"/>
    <lineage>
        <taxon>Bacteria</taxon>
        <taxon>Pseudomonadati</taxon>
        <taxon>Pseudomonadota</taxon>
        <taxon>Gammaproteobacteria</taxon>
        <taxon>Vibrionales</taxon>
        <taxon>Vibrionaceae</taxon>
        <taxon>Vibrio</taxon>
    </lineage>
</organism>
<evidence type="ECO:0000313" key="1">
    <source>
        <dbReference type="EMBL" id="SHO56592.1"/>
    </source>
</evidence>
<evidence type="ECO:0008006" key="3">
    <source>
        <dbReference type="Google" id="ProtNLM"/>
    </source>
</evidence>
<dbReference type="OrthoDB" id="5294764at2"/>
<dbReference type="PANTHER" id="PTHR33639:SF2">
    <property type="entry name" value="DUF393 DOMAIN-CONTAINING PROTEIN"/>
    <property type="match status" value="1"/>
</dbReference>